<accession>A0ACC4U995</accession>
<organism evidence="1 2">
    <name type="scientific">Corynebacterium minutissimum</name>
    <dbReference type="NCBI Taxonomy" id="38301"/>
    <lineage>
        <taxon>Bacteria</taxon>
        <taxon>Bacillati</taxon>
        <taxon>Actinomycetota</taxon>
        <taxon>Actinomycetes</taxon>
        <taxon>Mycobacteriales</taxon>
        <taxon>Corynebacteriaceae</taxon>
        <taxon>Corynebacterium</taxon>
    </lineage>
</organism>
<protein>
    <submittedName>
        <fullName evidence="1">Uncharacterized protein</fullName>
    </submittedName>
</protein>
<comment type="caution">
    <text evidence="1">The sequence shown here is derived from an EMBL/GenBank/DDBJ whole genome shotgun (WGS) entry which is preliminary data.</text>
</comment>
<name>A0ACC4U995_9CORY</name>
<gene>
    <name evidence="1" type="ORF">WU87_09845</name>
</gene>
<sequence length="80" mass="8728">MCDKKKVQEQMGKILLGISIGLLAGGIIAFVALSYIDLTAPFSWVVFFFSATIVGAIVDMILRTKKREENTSAPDSDIHP</sequence>
<dbReference type="Proteomes" id="UP000034245">
    <property type="component" value="Unassembled WGS sequence"/>
</dbReference>
<evidence type="ECO:0000313" key="2">
    <source>
        <dbReference type="Proteomes" id="UP000034245"/>
    </source>
</evidence>
<evidence type="ECO:0000313" key="1">
    <source>
        <dbReference type="EMBL" id="KKO78055.1"/>
    </source>
</evidence>
<reference evidence="1" key="1">
    <citation type="submission" date="2015-04" db="EMBL/GenBank/DDBJ databases">
        <title>Draft Genome Sequences of Three Species of Emerging Human-Pathogenic Corynebacteria.</title>
        <authorList>
            <person name="Pacheco L.G."/>
            <person name="Mattos-Guaraldi A.L."/>
            <person name="Santos C.S."/>
            <person name="Veras A.O."/>
            <person name="Guimaraes L.C."/>
            <person name="Abreu V."/>
            <person name="Pereira F.L."/>
            <person name="Soares S.C."/>
            <person name="Dorella F.A."/>
            <person name="Carvalho A.F."/>
            <person name="Leal C.G."/>
            <person name="Figueiredo H.C."/>
            <person name="Ramos J.N."/>
            <person name="Vieira V."/>
            <person name="Farfour E."/>
            <person name="Guiso N."/>
            <person name="Hirata R.Jr."/>
            <person name="Ramos R.T."/>
            <person name="Azevedo V."/>
            <person name="Silva A."/>
        </authorList>
    </citation>
    <scope>NUCLEOTIDE SEQUENCE</scope>
    <source>
        <strain evidence="1">1941</strain>
    </source>
</reference>
<keyword evidence="2" id="KW-1185">Reference proteome</keyword>
<proteinExistence type="predicted"/>
<dbReference type="EMBL" id="LAYQ01000020">
    <property type="protein sequence ID" value="KKO78055.1"/>
    <property type="molecule type" value="Genomic_DNA"/>
</dbReference>